<dbReference type="Gene3D" id="3.30.70.1380">
    <property type="entry name" value="Transcriptional regulatory protein pf0864 domain like"/>
    <property type="match status" value="1"/>
</dbReference>
<dbReference type="Gene3D" id="3.10.20.300">
    <property type="entry name" value="mk0293 like domain"/>
    <property type="match status" value="1"/>
</dbReference>
<dbReference type="KEGG" id="cohn:KCTCHS21_47960"/>
<dbReference type="RefSeq" id="WP_130614020.1">
    <property type="nucleotide sequence ID" value="NZ_AP019400.1"/>
</dbReference>
<accession>A0A3T1DBB3</accession>
<evidence type="ECO:0008006" key="4">
    <source>
        <dbReference type="Google" id="ProtNLM"/>
    </source>
</evidence>
<dbReference type="Pfam" id="PF01969">
    <property type="entry name" value="Ni_insertion"/>
    <property type="match status" value="1"/>
</dbReference>
<keyword evidence="3" id="KW-1185">Reference proteome</keyword>
<protein>
    <recommendedName>
        <fullName evidence="4">LarC family nickel insertion protein</fullName>
    </recommendedName>
</protein>
<keyword evidence="1" id="KW-0533">Nickel</keyword>
<organism evidence="2 3">
    <name type="scientific">Cohnella abietis</name>
    <dbReference type="NCBI Taxonomy" id="2507935"/>
    <lineage>
        <taxon>Bacteria</taxon>
        <taxon>Bacillati</taxon>
        <taxon>Bacillota</taxon>
        <taxon>Bacilli</taxon>
        <taxon>Bacillales</taxon>
        <taxon>Paenibacillaceae</taxon>
        <taxon>Cohnella</taxon>
    </lineage>
</organism>
<dbReference type="OrthoDB" id="9765625at2"/>
<name>A0A3T1DBB3_9BACL</name>
<reference evidence="2 3" key="1">
    <citation type="submission" date="2019-01" db="EMBL/GenBank/DDBJ databases">
        <title>Complete genome sequence of Cohnella hallensis HS21 isolated from Korean fir (Abies koreana) rhizospheric soil.</title>
        <authorList>
            <person name="Jiang L."/>
            <person name="Kang S.W."/>
            <person name="Kim S."/>
            <person name="Jung J."/>
            <person name="Kim C.Y."/>
            <person name="Kim D.H."/>
            <person name="Kim S.W."/>
            <person name="Lee J."/>
        </authorList>
    </citation>
    <scope>NUCLEOTIDE SEQUENCE [LARGE SCALE GENOMIC DNA]</scope>
    <source>
        <strain evidence="2 3">HS21</strain>
    </source>
</reference>
<proteinExistence type="predicted"/>
<dbReference type="EMBL" id="AP019400">
    <property type="protein sequence ID" value="BBI35397.1"/>
    <property type="molecule type" value="Genomic_DNA"/>
</dbReference>
<dbReference type="Proteomes" id="UP000289856">
    <property type="component" value="Chromosome"/>
</dbReference>
<sequence>MFDEHKQEHKEGGMVMLQTNIDDMNPEFCPYVSERLLLAGAHDVFWIPILMKKGRPGFLLNVLTHSNLIEAMETIVFEETTTLGMRYVWTECKRLERHWVDVETAWGTIGVKVGVMGGKTVQFAPEYAHCEAVAKANGIPLKTVYEAARRGYHDLQPVEGKDRNENQIK</sequence>
<dbReference type="PANTHER" id="PTHR36566">
    <property type="entry name" value="NICKEL INSERTION PROTEIN-RELATED"/>
    <property type="match status" value="1"/>
</dbReference>
<dbReference type="AlphaFoldDB" id="A0A3T1DBB3"/>
<evidence type="ECO:0000313" key="2">
    <source>
        <dbReference type="EMBL" id="BBI35397.1"/>
    </source>
</evidence>
<dbReference type="PANTHER" id="PTHR36566:SF1">
    <property type="entry name" value="PYRIDINIUM-3,5-BISTHIOCARBOXYLIC ACID MONONUCLEOTIDE NICKEL INSERTION PROTEIN"/>
    <property type="match status" value="1"/>
</dbReference>
<dbReference type="InterPro" id="IPR002822">
    <property type="entry name" value="Ni_insertion"/>
</dbReference>
<gene>
    <name evidence="2" type="ORF">KCTCHS21_47960</name>
</gene>
<evidence type="ECO:0000313" key="3">
    <source>
        <dbReference type="Proteomes" id="UP000289856"/>
    </source>
</evidence>
<evidence type="ECO:0000256" key="1">
    <source>
        <dbReference type="ARBA" id="ARBA00022596"/>
    </source>
</evidence>